<evidence type="ECO:0000313" key="5">
    <source>
        <dbReference type="Proteomes" id="UP000556201"/>
    </source>
</evidence>
<gene>
    <name evidence="2" type="ORF">HNP47_002504</name>
    <name evidence="3" type="ORF">NCTC11166_02685</name>
</gene>
<dbReference type="EMBL" id="UAQP01000014">
    <property type="protein sequence ID" value="SPU55290.1"/>
    <property type="molecule type" value="Genomic_DNA"/>
</dbReference>
<dbReference type="AlphaFoldDB" id="A0A2X1BFW2"/>
<reference evidence="2 5" key="2">
    <citation type="submission" date="2020-08" db="EMBL/GenBank/DDBJ databases">
        <title>Functional genomics of gut bacteria from endangered species of beetles.</title>
        <authorList>
            <person name="Carlos-Shanley C."/>
        </authorList>
    </citation>
    <scope>NUCLEOTIDE SEQUENCE [LARGE SCALE GENOMIC DNA]</scope>
    <source>
        <strain evidence="2 5">S00192</strain>
    </source>
</reference>
<dbReference type="Pfam" id="PF10881">
    <property type="entry name" value="DUF2726"/>
    <property type="match status" value="1"/>
</dbReference>
<evidence type="ECO:0000259" key="1">
    <source>
        <dbReference type="Pfam" id="PF10881"/>
    </source>
</evidence>
<dbReference type="InterPro" id="IPR024402">
    <property type="entry name" value="DUF2726"/>
</dbReference>
<evidence type="ECO:0000313" key="4">
    <source>
        <dbReference type="Proteomes" id="UP000251186"/>
    </source>
</evidence>
<proteinExistence type="predicted"/>
<feature type="domain" description="DUF2726" evidence="1">
    <location>
        <begin position="3"/>
        <end position="108"/>
    </location>
</feature>
<evidence type="ECO:0000313" key="2">
    <source>
        <dbReference type="EMBL" id="MBB5772488.1"/>
    </source>
</evidence>
<dbReference type="Gene3D" id="3.40.960.10">
    <property type="entry name" value="VSR Endonuclease"/>
    <property type="match status" value="1"/>
</dbReference>
<sequence length="290" mass="32813">MKRLFDHYEQMTHNAVKPVADRFGLSIFPKVRVADVIDPDEVGATGDLKTYALKAHFDFVICRNDCDPVYAIEFDGASHRSVRQRERDAKKDELCKRDNLPILRIHSEHLTTGYSHLTLLGWLVEVAEMKVAFDAEQEAGRISWEEDFDPFFLMSIEPGEPKFPYWISGLPRVRIERLHKRGLIHHPCGSGFFGLTDDKLYRGAELIAVTPTVGILLKGAMRDQNFPAPFGDLLSEILSVKLADRVQHWVQSGEGGKPMEAVYAEARDLMGGLQLRGSHSCGDVTDRWHL</sequence>
<dbReference type="RefSeq" id="WP_052004753.1">
    <property type="nucleotide sequence ID" value="NZ_JACHLJ010000003.1"/>
</dbReference>
<name>A0A2X1BFW2_BREVE</name>
<dbReference type="EMBL" id="JACHLJ010000003">
    <property type="protein sequence ID" value="MBB5772488.1"/>
    <property type="molecule type" value="Genomic_DNA"/>
</dbReference>
<evidence type="ECO:0000313" key="3">
    <source>
        <dbReference type="EMBL" id="SPU55290.1"/>
    </source>
</evidence>
<dbReference type="Proteomes" id="UP000556201">
    <property type="component" value="Unassembled WGS sequence"/>
</dbReference>
<accession>A0A2X1BFW2</accession>
<organism evidence="3 4">
    <name type="scientific">Brevundimonas vesicularis</name>
    <name type="common">Pseudomonas vesicularis</name>
    <dbReference type="NCBI Taxonomy" id="41276"/>
    <lineage>
        <taxon>Bacteria</taxon>
        <taxon>Pseudomonadati</taxon>
        <taxon>Pseudomonadota</taxon>
        <taxon>Alphaproteobacteria</taxon>
        <taxon>Caulobacterales</taxon>
        <taxon>Caulobacteraceae</taxon>
        <taxon>Brevundimonas</taxon>
    </lineage>
</organism>
<reference evidence="3 4" key="1">
    <citation type="submission" date="2018-06" db="EMBL/GenBank/DDBJ databases">
        <authorList>
            <consortium name="Pathogen Informatics"/>
            <person name="Doyle S."/>
        </authorList>
    </citation>
    <scope>NUCLEOTIDE SEQUENCE [LARGE SCALE GENOMIC DNA]</scope>
    <source>
        <strain evidence="3 4">NCTC11166</strain>
    </source>
</reference>
<dbReference type="Proteomes" id="UP000251186">
    <property type="component" value="Unassembled WGS sequence"/>
</dbReference>
<protein>
    <submittedName>
        <fullName evidence="3">Protein of uncharacterized function (DUF2726)</fullName>
    </submittedName>
</protein>